<dbReference type="EMBL" id="CM046388">
    <property type="protein sequence ID" value="KAI8574857.1"/>
    <property type="molecule type" value="Genomic_DNA"/>
</dbReference>
<protein>
    <submittedName>
        <fullName evidence="1">Uncharacterized protein</fullName>
    </submittedName>
</protein>
<comment type="caution">
    <text evidence="1">The sequence shown here is derived from an EMBL/GenBank/DDBJ whole genome shotgun (WGS) entry which is preliminary data.</text>
</comment>
<organism evidence="1 2">
    <name type="scientific">Rhododendron molle</name>
    <name type="common">Chinese azalea</name>
    <name type="synonym">Azalea mollis</name>
    <dbReference type="NCBI Taxonomy" id="49168"/>
    <lineage>
        <taxon>Eukaryota</taxon>
        <taxon>Viridiplantae</taxon>
        <taxon>Streptophyta</taxon>
        <taxon>Embryophyta</taxon>
        <taxon>Tracheophyta</taxon>
        <taxon>Spermatophyta</taxon>
        <taxon>Magnoliopsida</taxon>
        <taxon>eudicotyledons</taxon>
        <taxon>Gunneridae</taxon>
        <taxon>Pentapetalae</taxon>
        <taxon>asterids</taxon>
        <taxon>Ericales</taxon>
        <taxon>Ericaceae</taxon>
        <taxon>Ericoideae</taxon>
        <taxon>Rhodoreae</taxon>
        <taxon>Rhododendron</taxon>
    </lineage>
</organism>
<proteinExistence type="predicted"/>
<evidence type="ECO:0000313" key="1">
    <source>
        <dbReference type="EMBL" id="KAI8574857.1"/>
    </source>
</evidence>
<name>A0ACC0QDF9_RHOML</name>
<dbReference type="Proteomes" id="UP001062846">
    <property type="component" value="Chromosome 1"/>
</dbReference>
<sequence length="180" mass="20186">MAAAAAKEEGGVNKVGEEFVYRISTAEEWEALQRNGSTFGGELDQTTGCFHLSNLHQVQSTLQNFFLDSHRDLYLLQIDAEKLGEGLVYEAVDGSNVFPHFYGPSRSFSPLTFDAVTKAEKLTLSVFVRAVLDERVVIAAVESNIRARVSSWKCMPNSVDNRRLCEPWNIFVGILDRPRR</sequence>
<accession>A0ACC0QDF9</accession>
<gene>
    <name evidence="1" type="ORF">RHMOL_Rhmol01G0386300</name>
</gene>
<evidence type="ECO:0000313" key="2">
    <source>
        <dbReference type="Proteomes" id="UP001062846"/>
    </source>
</evidence>
<reference evidence="1" key="1">
    <citation type="submission" date="2022-02" db="EMBL/GenBank/DDBJ databases">
        <title>Plant Genome Project.</title>
        <authorList>
            <person name="Zhang R.-G."/>
        </authorList>
    </citation>
    <scope>NUCLEOTIDE SEQUENCE</scope>
    <source>
        <strain evidence="1">AT1</strain>
    </source>
</reference>
<keyword evidence="2" id="KW-1185">Reference proteome</keyword>